<organism evidence="7 8">
    <name type="scientific">Candidatus Nomurabacteria bacterium RIFCSPLOWO2_02_FULL_40_67</name>
    <dbReference type="NCBI Taxonomy" id="1801787"/>
    <lineage>
        <taxon>Bacteria</taxon>
        <taxon>Candidatus Nomuraibacteriota</taxon>
    </lineage>
</organism>
<name>A0A1F6Y3A9_9BACT</name>
<proteinExistence type="predicted"/>
<evidence type="ECO:0000256" key="2">
    <source>
        <dbReference type="ARBA" id="ARBA00022475"/>
    </source>
</evidence>
<evidence type="ECO:0000256" key="6">
    <source>
        <dbReference type="SAM" id="Phobius"/>
    </source>
</evidence>
<comment type="caution">
    <text evidence="7">The sequence shown here is derived from an EMBL/GenBank/DDBJ whole genome shotgun (WGS) entry which is preliminary data.</text>
</comment>
<keyword evidence="4 6" id="KW-1133">Transmembrane helix</keyword>
<evidence type="ECO:0000256" key="3">
    <source>
        <dbReference type="ARBA" id="ARBA00022692"/>
    </source>
</evidence>
<gene>
    <name evidence="7" type="ORF">A3I23_01745</name>
</gene>
<feature type="transmembrane region" description="Helical" evidence="6">
    <location>
        <begin position="39"/>
        <end position="67"/>
    </location>
</feature>
<dbReference type="AlphaFoldDB" id="A0A1F6Y3A9"/>
<evidence type="ECO:0000313" key="8">
    <source>
        <dbReference type="Proteomes" id="UP000177693"/>
    </source>
</evidence>
<evidence type="ECO:0000256" key="5">
    <source>
        <dbReference type="ARBA" id="ARBA00023136"/>
    </source>
</evidence>
<dbReference type="GO" id="GO:0005886">
    <property type="term" value="C:plasma membrane"/>
    <property type="evidence" value="ECO:0007669"/>
    <property type="project" value="UniProtKB-SubCell"/>
</dbReference>
<keyword evidence="2" id="KW-1003">Cell membrane</keyword>
<dbReference type="InterPro" id="IPR001123">
    <property type="entry name" value="LeuE-type"/>
</dbReference>
<evidence type="ECO:0000313" key="7">
    <source>
        <dbReference type="EMBL" id="OGJ00815.1"/>
    </source>
</evidence>
<accession>A0A1F6Y3A9</accession>
<dbReference type="GO" id="GO:0006865">
    <property type="term" value="P:amino acid transport"/>
    <property type="evidence" value="ECO:0007669"/>
    <property type="project" value="InterPro"/>
</dbReference>
<keyword evidence="5 6" id="KW-0472">Membrane</keyword>
<dbReference type="Pfam" id="PF01810">
    <property type="entry name" value="LysE"/>
    <property type="match status" value="1"/>
</dbReference>
<keyword evidence="3 6" id="KW-0812">Transmembrane</keyword>
<evidence type="ECO:0000256" key="4">
    <source>
        <dbReference type="ARBA" id="ARBA00022989"/>
    </source>
</evidence>
<dbReference type="EMBL" id="MFVL01000027">
    <property type="protein sequence ID" value="OGJ00815.1"/>
    <property type="molecule type" value="Genomic_DNA"/>
</dbReference>
<sequence>MTIFFLKGILIGLLISIPLGPVAVFVIHRTISRDCRSGFMVGIGSLLANVIFAVAAIYGVSAIGLFASYRERLDPRALDSGLRGLRLYPRPRT</sequence>
<evidence type="ECO:0000256" key="1">
    <source>
        <dbReference type="ARBA" id="ARBA00004651"/>
    </source>
</evidence>
<reference evidence="7 8" key="1">
    <citation type="journal article" date="2016" name="Nat. Commun.">
        <title>Thousands of microbial genomes shed light on interconnected biogeochemical processes in an aquifer system.</title>
        <authorList>
            <person name="Anantharaman K."/>
            <person name="Brown C.T."/>
            <person name="Hug L.A."/>
            <person name="Sharon I."/>
            <person name="Castelle C.J."/>
            <person name="Probst A.J."/>
            <person name="Thomas B.C."/>
            <person name="Singh A."/>
            <person name="Wilkins M.J."/>
            <person name="Karaoz U."/>
            <person name="Brodie E.L."/>
            <person name="Williams K.H."/>
            <person name="Hubbard S.S."/>
            <person name="Banfield J.F."/>
        </authorList>
    </citation>
    <scope>NUCLEOTIDE SEQUENCE [LARGE SCALE GENOMIC DNA]</scope>
</reference>
<comment type="subcellular location">
    <subcellularLocation>
        <location evidence="1">Cell membrane</location>
        <topology evidence="1">Multi-pass membrane protein</topology>
    </subcellularLocation>
</comment>
<feature type="transmembrane region" description="Helical" evidence="6">
    <location>
        <begin position="6"/>
        <end position="27"/>
    </location>
</feature>
<dbReference type="Proteomes" id="UP000177693">
    <property type="component" value="Unassembled WGS sequence"/>
</dbReference>
<protein>
    <submittedName>
        <fullName evidence="7">Uncharacterized protein</fullName>
    </submittedName>
</protein>